<dbReference type="AlphaFoldDB" id="A0A2A6BR05"/>
<dbReference type="EnsemblMetazoa" id="PPA24841.1">
    <property type="protein sequence ID" value="PPA24841.1"/>
    <property type="gene ID" value="WBGene00114395"/>
</dbReference>
<name>A0A2A6BR05_PRIPA</name>
<proteinExistence type="predicted"/>
<protein>
    <submittedName>
        <fullName evidence="1">Uncharacterized protein</fullName>
    </submittedName>
</protein>
<dbReference type="Proteomes" id="UP000005239">
    <property type="component" value="Unassembled WGS sequence"/>
</dbReference>
<evidence type="ECO:0000313" key="2">
    <source>
        <dbReference type="Proteomes" id="UP000005239"/>
    </source>
</evidence>
<accession>A0A2A6BR05</accession>
<organism evidence="1 2">
    <name type="scientific">Pristionchus pacificus</name>
    <name type="common">Parasitic nematode worm</name>
    <dbReference type="NCBI Taxonomy" id="54126"/>
    <lineage>
        <taxon>Eukaryota</taxon>
        <taxon>Metazoa</taxon>
        <taxon>Ecdysozoa</taxon>
        <taxon>Nematoda</taxon>
        <taxon>Chromadorea</taxon>
        <taxon>Rhabditida</taxon>
        <taxon>Rhabditina</taxon>
        <taxon>Diplogasteromorpha</taxon>
        <taxon>Diplogasteroidea</taxon>
        <taxon>Neodiplogasteridae</taxon>
        <taxon>Pristionchus</taxon>
    </lineage>
</organism>
<keyword evidence="2" id="KW-1185">Reference proteome</keyword>
<gene>
    <name evidence="1" type="primary">WBGene00114395</name>
</gene>
<reference evidence="1" key="2">
    <citation type="submission" date="2022-06" db="UniProtKB">
        <authorList>
            <consortium name="EnsemblMetazoa"/>
        </authorList>
    </citation>
    <scope>IDENTIFICATION</scope>
    <source>
        <strain evidence="1">PS312</strain>
    </source>
</reference>
<reference evidence="2" key="1">
    <citation type="journal article" date="2008" name="Nat. Genet.">
        <title>The Pristionchus pacificus genome provides a unique perspective on nematode lifestyle and parasitism.</title>
        <authorList>
            <person name="Dieterich C."/>
            <person name="Clifton S.W."/>
            <person name="Schuster L.N."/>
            <person name="Chinwalla A."/>
            <person name="Delehaunty K."/>
            <person name="Dinkelacker I."/>
            <person name="Fulton L."/>
            <person name="Fulton R."/>
            <person name="Godfrey J."/>
            <person name="Minx P."/>
            <person name="Mitreva M."/>
            <person name="Roeseler W."/>
            <person name="Tian H."/>
            <person name="Witte H."/>
            <person name="Yang S.P."/>
            <person name="Wilson R.K."/>
            <person name="Sommer R.J."/>
        </authorList>
    </citation>
    <scope>NUCLEOTIDE SEQUENCE [LARGE SCALE GENOMIC DNA]</scope>
    <source>
        <strain evidence="2">PS312</strain>
    </source>
</reference>
<sequence>MDDSDSSAESNENKADIPTLPHDLMLMIFGELSDKSGEREPLRTSCKRFREIDVYVGRRYFEEVAIKWIDNEVSIVGTNPDEIPFCEKTIIEHVEHHMRLFRKCKTVNLFITVQSIDCDDLFNIEYILKNIFFDKIQVTLNFMRALVTHSNLEQSSSVKLEVYSTGPLHDVARTQSLLLKLPPLPELHFSYVRRSSNDHEASILDDRTLLQLISNHKRSQKASDTVADREVDFFFLAVPPGRMLDLKKKPEAISISAFGSTVTDPTELDYLTKRICKKASAQFLNISESTRKSSVYCAEPSCARGRSKMDKETSQNRQIQIGTKTKACIRPERIIDRSRKGILTYGIARSGSYYSSVCMVRLEGKNEISKNHLSWLPPRPRPIVAGKITDWNSRVYIPSNVVYAPI</sequence>
<evidence type="ECO:0000313" key="1">
    <source>
        <dbReference type="EnsemblMetazoa" id="PPA24841.1"/>
    </source>
</evidence>
<accession>A0A8R1UHU4</accession>